<dbReference type="GO" id="GO:0003700">
    <property type="term" value="F:DNA-binding transcription factor activity"/>
    <property type="evidence" value="ECO:0007669"/>
    <property type="project" value="InterPro"/>
</dbReference>
<evidence type="ECO:0000256" key="4">
    <source>
        <dbReference type="ARBA" id="ARBA00023163"/>
    </source>
</evidence>
<keyword evidence="4" id="KW-0804">Transcription</keyword>
<dbReference type="InterPro" id="IPR005119">
    <property type="entry name" value="LysR_subst-bd"/>
</dbReference>
<dbReference type="PRINTS" id="PR00039">
    <property type="entry name" value="HTHLYSR"/>
</dbReference>
<name>A0A2W2AYA7_9HYPH</name>
<dbReference type="PROSITE" id="PS50931">
    <property type="entry name" value="HTH_LYSR"/>
    <property type="match status" value="1"/>
</dbReference>
<protein>
    <submittedName>
        <fullName evidence="6">LysR family transcriptional regulator</fullName>
    </submittedName>
</protein>
<evidence type="ECO:0000259" key="5">
    <source>
        <dbReference type="PROSITE" id="PS50931"/>
    </source>
</evidence>
<organism evidence="6 7">
    <name type="scientific">Aestuariivirga litoralis</name>
    <dbReference type="NCBI Taxonomy" id="2650924"/>
    <lineage>
        <taxon>Bacteria</taxon>
        <taxon>Pseudomonadati</taxon>
        <taxon>Pseudomonadota</taxon>
        <taxon>Alphaproteobacteria</taxon>
        <taxon>Hyphomicrobiales</taxon>
        <taxon>Aestuariivirgaceae</taxon>
        <taxon>Aestuariivirga</taxon>
    </lineage>
</organism>
<dbReference type="InterPro" id="IPR036390">
    <property type="entry name" value="WH_DNA-bd_sf"/>
</dbReference>
<dbReference type="EMBL" id="QKVK01000003">
    <property type="protein sequence ID" value="PZF77570.1"/>
    <property type="molecule type" value="Genomic_DNA"/>
</dbReference>
<dbReference type="PANTHER" id="PTHR30537">
    <property type="entry name" value="HTH-TYPE TRANSCRIPTIONAL REGULATOR"/>
    <property type="match status" value="1"/>
</dbReference>
<dbReference type="Pfam" id="PF03466">
    <property type="entry name" value="LysR_substrate"/>
    <property type="match status" value="1"/>
</dbReference>
<evidence type="ECO:0000313" key="6">
    <source>
        <dbReference type="EMBL" id="PZF77570.1"/>
    </source>
</evidence>
<dbReference type="SUPFAM" id="SSF53850">
    <property type="entry name" value="Periplasmic binding protein-like II"/>
    <property type="match status" value="1"/>
</dbReference>
<evidence type="ECO:0000256" key="1">
    <source>
        <dbReference type="ARBA" id="ARBA00009437"/>
    </source>
</evidence>
<evidence type="ECO:0000313" key="7">
    <source>
        <dbReference type="Proteomes" id="UP000248795"/>
    </source>
</evidence>
<reference evidence="7" key="1">
    <citation type="submission" date="2018-06" db="EMBL/GenBank/DDBJ databases">
        <title>Aestuariibacter litoralis strain KCTC 52945T.</title>
        <authorList>
            <person name="Li X."/>
            <person name="Salam N."/>
            <person name="Li J.-L."/>
            <person name="Chen Y.-M."/>
            <person name="Yang Z.-W."/>
            <person name="Zhang L.-Y."/>
            <person name="Han M.-X."/>
            <person name="Xiao M."/>
            <person name="Li W.-J."/>
        </authorList>
    </citation>
    <scope>NUCLEOTIDE SEQUENCE [LARGE SCALE GENOMIC DNA]</scope>
    <source>
        <strain evidence="7">KCTC 52945</strain>
    </source>
</reference>
<comment type="caution">
    <text evidence="6">The sequence shown here is derived from an EMBL/GenBank/DDBJ whole genome shotgun (WGS) entry which is preliminary data.</text>
</comment>
<dbReference type="Gene3D" id="1.10.10.10">
    <property type="entry name" value="Winged helix-like DNA-binding domain superfamily/Winged helix DNA-binding domain"/>
    <property type="match status" value="1"/>
</dbReference>
<dbReference type="AlphaFoldDB" id="A0A2W2AYA7"/>
<accession>A0A2W2AYA7</accession>
<dbReference type="InterPro" id="IPR058163">
    <property type="entry name" value="LysR-type_TF_proteobact-type"/>
</dbReference>
<sequence length="317" mass="34444">MWSPQGTGATSVQKYRLPPLDLFRSFEAVARHLSFTAAASELCLTQSAVSRQIAALEQQTGIKLFHRLHRAIELTPAGERLLEAVSLGLDQIQGCLAALGATAKTPRITISATVAFAWFWLMPRLNQFSADHPDIDLRVLASDTPVLPGHGEVDVAILFGSGQWVGVTARLLFRERVYPVCSAAFLREHPGLLGAEDLLRQTLLHLDIDRAAPDPVDWQRWLASQGVAGQPVLPGLRFNSYPMVLQAAEAGRGVALGWSYIVDPIVASGRLVRPVSGSMETRNGYYLSTSKQGAASPELEEFLRWIANQATEAAALA</sequence>
<comment type="similarity">
    <text evidence="1">Belongs to the LysR transcriptional regulatory family.</text>
</comment>
<dbReference type="GO" id="GO:0006351">
    <property type="term" value="P:DNA-templated transcription"/>
    <property type="evidence" value="ECO:0007669"/>
    <property type="project" value="TreeGrafter"/>
</dbReference>
<dbReference type="Pfam" id="PF00126">
    <property type="entry name" value="HTH_1"/>
    <property type="match status" value="1"/>
</dbReference>
<dbReference type="GO" id="GO:0043565">
    <property type="term" value="F:sequence-specific DNA binding"/>
    <property type="evidence" value="ECO:0007669"/>
    <property type="project" value="TreeGrafter"/>
</dbReference>
<dbReference type="Gene3D" id="3.40.190.10">
    <property type="entry name" value="Periplasmic binding protein-like II"/>
    <property type="match status" value="2"/>
</dbReference>
<keyword evidence="7" id="KW-1185">Reference proteome</keyword>
<gene>
    <name evidence="6" type="ORF">DK847_09710</name>
</gene>
<dbReference type="CDD" id="cd08432">
    <property type="entry name" value="PBP2_GcdR_TrpI_HvrB_AmpR_like"/>
    <property type="match status" value="1"/>
</dbReference>
<keyword evidence="2" id="KW-0805">Transcription regulation</keyword>
<keyword evidence="3" id="KW-0238">DNA-binding</keyword>
<dbReference type="FunFam" id="1.10.10.10:FF:000001">
    <property type="entry name" value="LysR family transcriptional regulator"/>
    <property type="match status" value="1"/>
</dbReference>
<evidence type="ECO:0000256" key="3">
    <source>
        <dbReference type="ARBA" id="ARBA00023125"/>
    </source>
</evidence>
<dbReference type="InterPro" id="IPR036388">
    <property type="entry name" value="WH-like_DNA-bd_sf"/>
</dbReference>
<feature type="domain" description="HTH lysR-type" evidence="5">
    <location>
        <begin position="18"/>
        <end position="75"/>
    </location>
</feature>
<dbReference type="Proteomes" id="UP000248795">
    <property type="component" value="Unassembled WGS sequence"/>
</dbReference>
<dbReference type="InterPro" id="IPR000847">
    <property type="entry name" value="LysR_HTH_N"/>
</dbReference>
<proteinExistence type="inferred from homology"/>
<dbReference type="SUPFAM" id="SSF46785">
    <property type="entry name" value="Winged helix' DNA-binding domain"/>
    <property type="match status" value="1"/>
</dbReference>
<dbReference type="PANTHER" id="PTHR30537:SF26">
    <property type="entry name" value="GLYCINE CLEAVAGE SYSTEM TRANSCRIPTIONAL ACTIVATOR"/>
    <property type="match status" value="1"/>
</dbReference>
<evidence type="ECO:0000256" key="2">
    <source>
        <dbReference type="ARBA" id="ARBA00023015"/>
    </source>
</evidence>